<proteinExistence type="predicted"/>
<evidence type="ECO:0000256" key="2">
    <source>
        <dbReference type="SAM" id="Phobius"/>
    </source>
</evidence>
<feature type="transmembrane region" description="Helical" evidence="2">
    <location>
        <begin position="12"/>
        <end position="32"/>
    </location>
</feature>
<dbReference type="AlphaFoldDB" id="A0A9W6VDJ3"/>
<sequence length="383" mass="42853">MRERGKTPRGPSPLVLTFALSVVLLVAVSGWLLTDPATTRADALRTGGLAAGAVVALYALWLNDRRRQVEEGRQRVERERHELELLRAERDRERVTDERFARSVELLGHDADQVRVGALHALAALARDRADYSQTVLDVLCSYLRRPFENPNLGKEHNLGDESGLGVERDLSNERDLGAERELQVRLTAQRLIVDLLPPAGSEQASFDLDLTGASLEYFDLSGRKIGELSLRRATLLSRTNFNRCEITGPAWFTDATFGQGRLRGHFHCQGATFHDRAWFHRTEFGFPVYFTDTAFRGESNFRKAIFADEAILRDASFGSSLDLDRARFAGYADLRMSGRPHPVSLYNTLVDPGLVPDLVKLPPFWTLSPLPDGSARITDPRS</sequence>
<feature type="coiled-coil region" evidence="1">
    <location>
        <begin position="66"/>
        <end position="98"/>
    </location>
</feature>
<accession>A0A9W6VDJ3</accession>
<dbReference type="Gene3D" id="2.160.20.80">
    <property type="entry name" value="E3 ubiquitin-protein ligase SopA"/>
    <property type="match status" value="1"/>
</dbReference>
<comment type="caution">
    <text evidence="3">The sequence shown here is derived from an EMBL/GenBank/DDBJ whole genome shotgun (WGS) entry which is preliminary data.</text>
</comment>
<protein>
    <recommendedName>
        <fullName evidence="5">Pentapeptide repeat-containing protein</fullName>
    </recommendedName>
</protein>
<keyword evidence="1" id="KW-0175">Coiled coil</keyword>
<evidence type="ECO:0000313" key="3">
    <source>
        <dbReference type="EMBL" id="GLY67388.1"/>
    </source>
</evidence>
<keyword evidence="2" id="KW-0812">Transmembrane</keyword>
<keyword evidence="2" id="KW-0472">Membrane</keyword>
<evidence type="ECO:0000313" key="4">
    <source>
        <dbReference type="Proteomes" id="UP001165136"/>
    </source>
</evidence>
<keyword evidence="2" id="KW-1133">Transmembrane helix</keyword>
<dbReference type="Proteomes" id="UP001165136">
    <property type="component" value="Unassembled WGS sequence"/>
</dbReference>
<keyword evidence="4" id="KW-1185">Reference proteome</keyword>
<dbReference type="Pfam" id="PF13576">
    <property type="entry name" value="Pentapeptide_3"/>
    <property type="match status" value="1"/>
</dbReference>
<dbReference type="InterPro" id="IPR001646">
    <property type="entry name" value="5peptide_repeat"/>
</dbReference>
<evidence type="ECO:0000256" key="1">
    <source>
        <dbReference type="SAM" id="Coils"/>
    </source>
</evidence>
<dbReference type="EMBL" id="BSTI01000008">
    <property type="protein sequence ID" value="GLY67388.1"/>
    <property type="molecule type" value="Genomic_DNA"/>
</dbReference>
<gene>
    <name evidence="3" type="ORF">Atai01_40070</name>
</gene>
<name>A0A9W6VDJ3_9PSEU</name>
<evidence type="ECO:0008006" key="5">
    <source>
        <dbReference type="Google" id="ProtNLM"/>
    </source>
</evidence>
<dbReference type="RefSeq" id="WP_285487783.1">
    <property type="nucleotide sequence ID" value="NZ_BSTI01000008.1"/>
</dbReference>
<reference evidence="3" key="1">
    <citation type="submission" date="2023-03" db="EMBL/GenBank/DDBJ databases">
        <title>Amycolatopsis taiwanensis NBRC 103393.</title>
        <authorList>
            <person name="Ichikawa N."/>
            <person name="Sato H."/>
            <person name="Tonouchi N."/>
        </authorList>
    </citation>
    <scope>NUCLEOTIDE SEQUENCE</scope>
    <source>
        <strain evidence="3">NBRC 103393</strain>
    </source>
</reference>
<organism evidence="3 4">
    <name type="scientific">Amycolatopsis taiwanensis</name>
    <dbReference type="NCBI Taxonomy" id="342230"/>
    <lineage>
        <taxon>Bacteria</taxon>
        <taxon>Bacillati</taxon>
        <taxon>Actinomycetota</taxon>
        <taxon>Actinomycetes</taxon>
        <taxon>Pseudonocardiales</taxon>
        <taxon>Pseudonocardiaceae</taxon>
        <taxon>Amycolatopsis</taxon>
    </lineage>
</organism>
<feature type="transmembrane region" description="Helical" evidence="2">
    <location>
        <begin position="44"/>
        <end position="63"/>
    </location>
</feature>